<dbReference type="EMBL" id="JAWXYG010000004">
    <property type="protein sequence ID" value="KAK4274694.1"/>
    <property type="molecule type" value="Genomic_DNA"/>
</dbReference>
<dbReference type="Proteomes" id="UP001293593">
    <property type="component" value="Unassembled WGS sequence"/>
</dbReference>
<feature type="compositionally biased region" description="Polar residues" evidence="4">
    <location>
        <begin position="44"/>
        <end position="57"/>
    </location>
</feature>
<dbReference type="AlphaFoldDB" id="A0AAE1JV60"/>
<feature type="compositionally biased region" description="Basic and acidic residues" evidence="4">
    <location>
        <begin position="234"/>
        <end position="247"/>
    </location>
</feature>
<evidence type="ECO:0000256" key="4">
    <source>
        <dbReference type="SAM" id="MobiDB-lite"/>
    </source>
</evidence>
<dbReference type="PANTHER" id="PTHR32054">
    <property type="entry name" value="HEAVY CHAIN, PUTATIVE, EXPRESSED-RELATED-RELATED"/>
    <property type="match status" value="1"/>
</dbReference>
<feature type="compositionally biased region" description="Basic and acidic residues" evidence="4">
    <location>
        <begin position="17"/>
        <end position="32"/>
    </location>
</feature>
<feature type="compositionally biased region" description="Polar residues" evidence="4">
    <location>
        <begin position="253"/>
        <end position="265"/>
    </location>
</feature>
<reference evidence="5" key="1">
    <citation type="submission" date="2023-10" db="EMBL/GenBank/DDBJ databases">
        <title>Chromosome-level genome of the transformable northern wattle, Acacia crassicarpa.</title>
        <authorList>
            <person name="Massaro I."/>
            <person name="Sinha N.R."/>
            <person name="Poethig S."/>
            <person name="Leichty A.R."/>
        </authorList>
    </citation>
    <scope>NUCLEOTIDE SEQUENCE</scope>
    <source>
        <strain evidence="5">Acra3RX</strain>
        <tissue evidence="5">Leaf</tissue>
    </source>
</reference>
<evidence type="ECO:0000256" key="3">
    <source>
        <dbReference type="SAM" id="Coils"/>
    </source>
</evidence>
<evidence type="ECO:0000313" key="6">
    <source>
        <dbReference type="Proteomes" id="UP001293593"/>
    </source>
</evidence>
<feature type="region of interest" description="Disordered" evidence="4">
    <location>
        <begin position="227"/>
        <end position="283"/>
    </location>
</feature>
<accession>A0AAE1JV60</accession>
<comment type="similarity">
    <text evidence="1">Belongs to the WEB family.</text>
</comment>
<dbReference type="PANTHER" id="PTHR32054:SF31">
    <property type="entry name" value="PROTEIN WEAK CHLOROPLAST MOVEMENT UNDER BLUE LIGHT 1"/>
    <property type="match status" value="1"/>
</dbReference>
<feature type="coiled-coil region" evidence="3">
    <location>
        <begin position="507"/>
        <end position="534"/>
    </location>
</feature>
<gene>
    <name evidence="5" type="ORF">QN277_017882</name>
</gene>
<feature type="region of interest" description="Disordered" evidence="4">
    <location>
        <begin position="1"/>
        <end position="57"/>
    </location>
</feature>
<feature type="coiled-coil region" evidence="3">
    <location>
        <begin position="670"/>
        <end position="802"/>
    </location>
</feature>
<name>A0AAE1JV60_9FABA</name>
<dbReference type="GO" id="GO:0009904">
    <property type="term" value="P:chloroplast accumulation movement"/>
    <property type="evidence" value="ECO:0007669"/>
    <property type="project" value="TreeGrafter"/>
</dbReference>
<feature type="compositionally biased region" description="Polar residues" evidence="4">
    <location>
        <begin position="947"/>
        <end position="958"/>
    </location>
</feature>
<evidence type="ECO:0000313" key="5">
    <source>
        <dbReference type="EMBL" id="KAK4274694.1"/>
    </source>
</evidence>
<evidence type="ECO:0000256" key="1">
    <source>
        <dbReference type="ARBA" id="ARBA00005485"/>
    </source>
</evidence>
<keyword evidence="2 3" id="KW-0175">Coiled coil</keyword>
<dbReference type="Pfam" id="PF05701">
    <property type="entry name" value="WEMBL"/>
    <property type="match status" value="1"/>
</dbReference>
<evidence type="ECO:0008006" key="7">
    <source>
        <dbReference type="Google" id="ProtNLM"/>
    </source>
</evidence>
<feature type="coiled-coil region" evidence="3">
    <location>
        <begin position="397"/>
        <end position="475"/>
    </location>
</feature>
<comment type="caution">
    <text evidence="5">The sequence shown here is derived from an EMBL/GenBank/DDBJ whole genome shotgun (WGS) entry which is preliminary data.</text>
</comment>
<feature type="region of interest" description="Disordered" evidence="4">
    <location>
        <begin position="313"/>
        <end position="338"/>
    </location>
</feature>
<keyword evidence="6" id="KW-1185">Reference proteome</keyword>
<feature type="compositionally biased region" description="Polar residues" evidence="4">
    <location>
        <begin position="979"/>
        <end position="988"/>
    </location>
</feature>
<dbReference type="GO" id="GO:0005829">
    <property type="term" value="C:cytosol"/>
    <property type="evidence" value="ECO:0007669"/>
    <property type="project" value="TreeGrafter"/>
</dbReference>
<proteinExistence type="inferred from homology"/>
<feature type="compositionally biased region" description="Basic and acidic residues" evidence="4">
    <location>
        <begin position="930"/>
        <end position="946"/>
    </location>
</feature>
<feature type="coiled-coil region" evidence="3">
    <location>
        <begin position="581"/>
        <end position="608"/>
    </location>
</feature>
<feature type="region of interest" description="Disordered" evidence="4">
    <location>
        <begin position="930"/>
        <end position="1022"/>
    </location>
</feature>
<sequence>MECVEVKGPLSESCSKWTEEKPMAERSKETSEVRNPPDIYSDAESPTDQLSNGKVKSTTNLTETEFTASPHAFDCQIAGQHEFSPKVNSTTSNTMDDVKERSNQEIVIENTGTEVKNNISNRQQMLDVITTASFSIDGDHNQNLSASYHETQDMQSVHNEQKSNPPQIKVDTKDHNEIILPASSFETADFQNALDEPMFDSPRSQANGSAIDVLEMLLTDDDHNEIVQSSSSSKAKDLQNEHNKLKTDPPQANAASATTEVSGTIHSDDHNESIPSSPYLESKDLQNDHNELKIDSPDKQVASSSVEVLGMVNTNDHDEITRSNSPTGEGDSQDDLNELKINPPKVQAAHAATDVWGMDDTPTHAKQAGHIDTAAPIESVKAAVSKFGGIVDWKAHRNLTVERRQHVEQELQKAQEEIPGYRKQFEAAEQEKIQVLKELDSTKRLIEELKLNLERAQTEERQARQDSELAKLRVEEMEQGIADEASVAAKAQLEVAKARFTAAISELSFVREELEGLRKEYASLEIDKNVAVKKAEEAVLASKEVEKPVEELTIELIAAKESFESTHSAHLEVEEKRIGTIMARDQDSHNWEKELKQIEEEIHKLGQHISLTKDLKSKLETGSAMLLGLKAGLAAFMEAKSKEEHDVEGVSRIEQEELEKKTHTELVAIVASATKELEKVKINLDERTNEVNSLKEAAASLKSVLEQEKSTLDTIRQREGMASIAVSSLEAELEKTRSEIAEIQMKEKEAKEKMVELPKKLQQAAEDADQVNLFAQIAREELQKVIEEAEQAKAAATTVESKLLATQKEIEAARASEKLALATIKALQESESARRKLGAEDSKGVTLSLEEYYELSKRAHEAEEQANLRVVAVNSDIQMARESQLKTLERLEDVNQEIFAIRESLKVAMDTAEKATEGKLALEQELRKWRAEHEQRRKAGESDKGEVNQSQSPTVSSDGNREVNILEEAPEEGSPVHYLSSSKPNVHANNGPAPEKNNGRKKKRSLFPRVLMFFARRKSTRS</sequence>
<dbReference type="GO" id="GO:0009903">
    <property type="term" value="P:chloroplast avoidance movement"/>
    <property type="evidence" value="ECO:0007669"/>
    <property type="project" value="TreeGrafter"/>
</dbReference>
<dbReference type="InterPro" id="IPR008545">
    <property type="entry name" value="Web"/>
</dbReference>
<organism evidence="5 6">
    <name type="scientific">Acacia crassicarpa</name>
    <name type="common">northern wattle</name>
    <dbReference type="NCBI Taxonomy" id="499986"/>
    <lineage>
        <taxon>Eukaryota</taxon>
        <taxon>Viridiplantae</taxon>
        <taxon>Streptophyta</taxon>
        <taxon>Embryophyta</taxon>
        <taxon>Tracheophyta</taxon>
        <taxon>Spermatophyta</taxon>
        <taxon>Magnoliopsida</taxon>
        <taxon>eudicotyledons</taxon>
        <taxon>Gunneridae</taxon>
        <taxon>Pentapetalae</taxon>
        <taxon>rosids</taxon>
        <taxon>fabids</taxon>
        <taxon>Fabales</taxon>
        <taxon>Fabaceae</taxon>
        <taxon>Caesalpinioideae</taxon>
        <taxon>mimosoid clade</taxon>
        <taxon>Acacieae</taxon>
        <taxon>Acacia</taxon>
    </lineage>
</organism>
<protein>
    <recommendedName>
        <fullName evidence="7">Protein WEAK CHLOROPLAST MOVEMENT UNDER BLUE LIGHT 1-like</fullName>
    </recommendedName>
</protein>
<evidence type="ECO:0000256" key="2">
    <source>
        <dbReference type="ARBA" id="ARBA00023054"/>
    </source>
</evidence>